<dbReference type="EMBL" id="JANJYJ010000004">
    <property type="protein sequence ID" value="KAK3218658.1"/>
    <property type="molecule type" value="Genomic_DNA"/>
</dbReference>
<dbReference type="AlphaFoldDB" id="A0AAE0AIX1"/>
<proteinExistence type="predicted"/>
<feature type="compositionally biased region" description="Polar residues" evidence="1">
    <location>
        <begin position="31"/>
        <end position="46"/>
    </location>
</feature>
<comment type="caution">
    <text evidence="2">The sequence shown here is derived from an EMBL/GenBank/DDBJ whole genome shotgun (WGS) entry which is preliminary data.</text>
</comment>
<feature type="region of interest" description="Disordered" evidence="1">
    <location>
        <begin position="31"/>
        <end position="58"/>
    </location>
</feature>
<name>A0AAE0AIX1_9ROSI</name>
<evidence type="ECO:0000256" key="1">
    <source>
        <dbReference type="SAM" id="MobiDB-lite"/>
    </source>
</evidence>
<evidence type="ECO:0000313" key="3">
    <source>
        <dbReference type="Proteomes" id="UP001281410"/>
    </source>
</evidence>
<protein>
    <submittedName>
        <fullName evidence="2">Uncharacterized protein</fullName>
    </submittedName>
</protein>
<sequence>MLENKDPAVSRRYSFSLLIMSQFVNVEEGTSGQLPTAHRNGTNTEVSGHIQRGTPDNSGVEVQGVEVRGVEVQGISSSSDRESTRLLHWKKSISKVRPLVNISPFILCVYKISIEPFFLYNTVINYDRKCFEIDEIVSTVDMVLNPFNNFLTIGSYAFLLDAFVVRRVGSLKKVLQGIILFLLLQIGLLDFCFRPNGGHSL</sequence>
<accession>A0AAE0AIX1</accession>
<organism evidence="2 3">
    <name type="scientific">Dipteronia sinensis</name>
    <dbReference type="NCBI Taxonomy" id="43782"/>
    <lineage>
        <taxon>Eukaryota</taxon>
        <taxon>Viridiplantae</taxon>
        <taxon>Streptophyta</taxon>
        <taxon>Embryophyta</taxon>
        <taxon>Tracheophyta</taxon>
        <taxon>Spermatophyta</taxon>
        <taxon>Magnoliopsida</taxon>
        <taxon>eudicotyledons</taxon>
        <taxon>Gunneridae</taxon>
        <taxon>Pentapetalae</taxon>
        <taxon>rosids</taxon>
        <taxon>malvids</taxon>
        <taxon>Sapindales</taxon>
        <taxon>Sapindaceae</taxon>
        <taxon>Hippocastanoideae</taxon>
        <taxon>Acereae</taxon>
        <taxon>Dipteronia</taxon>
    </lineage>
</organism>
<reference evidence="2" key="1">
    <citation type="journal article" date="2023" name="Plant J.">
        <title>Genome sequences and population genomics provide insights into the demographic history, inbreeding, and mutation load of two 'living fossil' tree species of Dipteronia.</title>
        <authorList>
            <person name="Feng Y."/>
            <person name="Comes H.P."/>
            <person name="Chen J."/>
            <person name="Zhu S."/>
            <person name="Lu R."/>
            <person name="Zhang X."/>
            <person name="Li P."/>
            <person name="Qiu J."/>
            <person name="Olsen K.M."/>
            <person name="Qiu Y."/>
        </authorList>
    </citation>
    <scope>NUCLEOTIDE SEQUENCE</scope>
    <source>
        <strain evidence="2">NBL</strain>
    </source>
</reference>
<gene>
    <name evidence="2" type="ORF">Dsin_012628</name>
</gene>
<evidence type="ECO:0000313" key="2">
    <source>
        <dbReference type="EMBL" id="KAK3218658.1"/>
    </source>
</evidence>
<keyword evidence="3" id="KW-1185">Reference proteome</keyword>
<dbReference type="Proteomes" id="UP001281410">
    <property type="component" value="Unassembled WGS sequence"/>
</dbReference>